<sequence>MIINKLAKTKVIALVFAYLYLQEKLSEAVFLLANMWYDYNDVFIQIS</sequence>
<dbReference type="AlphaFoldDB" id="A0AA91GNC0"/>
<reference evidence="1 2" key="1">
    <citation type="submission" date="2014-12" db="EMBL/GenBank/DDBJ databases">
        <title>Draft genome sequences of 29 type strains of Enterococci.</title>
        <authorList>
            <person name="Zhong Z."/>
            <person name="Sun Z."/>
            <person name="Liu W."/>
            <person name="Zhang W."/>
            <person name="Zhang H."/>
        </authorList>
    </citation>
    <scope>NUCLEOTIDE SEQUENCE [LARGE SCALE GENOMIC DNA]</scope>
    <source>
        <strain evidence="1 2">DSM 22801</strain>
    </source>
</reference>
<organism evidence="1 2">
    <name type="scientific">Enterococcus silesiacus</name>
    <dbReference type="NCBI Taxonomy" id="332949"/>
    <lineage>
        <taxon>Bacteria</taxon>
        <taxon>Bacillati</taxon>
        <taxon>Bacillota</taxon>
        <taxon>Bacilli</taxon>
        <taxon>Lactobacillales</taxon>
        <taxon>Enterococcaceae</taxon>
        <taxon>Enterococcus</taxon>
    </lineage>
</organism>
<protein>
    <submittedName>
        <fullName evidence="1">Uncharacterized protein</fullName>
    </submittedName>
</protein>
<gene>
    <name evidence="1" type="ORF">RV15_GL001372</name>
</gene>
<name>A0AA91GNC0_9ENTE</name>
<evidence type="ECO:0000313" key="2">
    <source>
        <dbReference type="Proteomes" id="UP000183039"/>
    </source>
</evidence>
<proteinExistence type="predicted"/>
<comment type="caution">
    <text evidence="1">The sequence shown here is derived from an EMBL/GenBank/DDBJ whole genome shotgun (WGS) entry which is preliminary data.</text>
</comment>
<dbReference type="EMBL" id="JXLC01000002">
    <property type="protein sequence ID" value="OJG93340.1"/>
    <property type="molecule type" value="Genomic_DNA"/>
</dbReference>
<accession>A0AA91GNC0</accession>
<dbReference type="Proteomes" id="UP000183039">
    <property type="component" value="Unassembled WGS sequence"/>
</dbReference>
<evidence type="ECO:0000313" key="1">
    <source>
        <dbReference type="EMBL" id="OJG93340.1"/>
    </source>
</evidence>